<keyword evidence="2" id="KW-0813">Transport</keyword>
<dbReference type="OrthoDB" id="9798191at2"/>
<organism evidence="5 6">
    <name type="scientific">Tumebacillus permanentifrigoris</name>
    <dbReference type="NCBI Taxonomy" id="378543"/>
    <lineage>
        <taxon>Bacteria</taxon>
        <taxon>Bacillati</taxon>
        <taxon>Bacillota</taxon>
        <taxon>Bacilli</taxon>
        <taxon>Bacillales</taxon>
        <taxon>Alicyclobacillaceae</taxon>
        <taxon>Tumebacillus</taxon>
    </lineage>
</organism>
<dbReference type="InterPro" id="IPR050490">
    <property type="entry name" value="Bact_solute-bd_prot1"/>
</dbReference>
<evidence type="ECO:0000313" key="5">
    <source>
        <dbReference type="EMBL" id="PWK16575.1"/>
    </source>
</evidence>
<accession>A0A316DF49</accession>
<dbReference type="InterPro" id="IPR006059">
    <property type="entry name" value="SBP"/>
</dbReference>
<dbReference type="EMBL" id="QGGL01000001">
    <property type="protein sequence ID" value="PWK16575.1"/>
    <property type="molecule type" value="Genomic_DNA"/>
</dbReference>
<dbReference type="PROSITE" id="PS51257">
    <property type="entry name" value="PROKAR_LIPOPROTEIN"/>
    <property type="match status" value="1"/>
</dbReference>
<comment type="caution">
    <text evidence="5">The sequence shown here is derived from an EMBL/GenBank/DDBJ whole genome shotgun (WGS) entry which is preliminary data.</text>
</comment>
<evidence type="ECO:0000256" key="4">
    <source>
        <dbReference type="SAM" id="SignalP"/>
    </source>
</evidence>
<dbReference type="PANTHER" id="PTHR43649">
    <property type="entry name" value="ARABINOSE-BINDING PROTEIN-RELATED"/>
    <property type="match status" value="1"/>
</dbReference>
<evidence type="ECO:0000256" key="1">
    <source>
        <dbReference type="ARBA" id="ARBA00008520"/>
    </source>
</evidence>
<dbReference type="AlphaFoldDB" id="A0A316DF49"/>
<evidence type="ECO:0000313" key="6">
    <source>
        <dbReference type="Proteomes" id="UP000245634"/>
    </source>
</evidence>
<dbReference type="Pfam" id="PF01547">
    <property type="entry name" value="SBP_bac_1"/>
    <property type="match status" value="1"/>
</dbReference>
<proteinExistence type="inferred from homology"/>
<evidence type="ECO:0000256" key="3">
    <source>
        <dbReference type="ARBA" id="ARBA00022729"/>
    </source>
</evidence>
<dbReference type="Proteomes" id="UP000245634">
    <property type="component" value="Unassembled WGS sequence"/>
</dbReference>
<dbReference type="SUPFAM" id="SSF53850">
    <property type="entry name" value="Periplasmic binding protein-like II"/>
    <property type="match status" value="1"/>
</dbReference>
<evidence type="ECO:0000256" key="2">
    <source>
        <dbReference type="ARBA" id="ARBA00022448"/>
    </source>
</evidence>
<dbReference type="PANTHER" id="PTHR43649:SF34">
    <property type="entry name" value="ABC TRANSPORTER PERIPLASMIC-BINDING PROTEIN YCJN-RELATED"/>
    <property type="match status" value="1"/>
</dbReference>
<gene>
    <name evidence="5" type="ORF">C7459_101441</name>
</gene>
<reference evidence="5 6" key="1">
    <citation type="submission" date="2018-05" db="EMBL/GenBank/DDBJ databases">
        <title>Genomic Encyclopedia of Type Strains, Phase IV (KMG-IV): sequencing the most valuable type-strain genomes for metagenomic binning, comparative biology and taxonomic classification.</title>
        <authorList>
            <person name="Goeker M."/>
        </authorList>
    </citation>
    <scope>NUCLEOTIDE SEQUENCE [LARGE SCALE GENOMIC DNA]</scope>
    <source>
        <strain evidence="5 6">DSM 18773</strain>
    </source>
</reference>
<keyword evidence="3 4" id="KW-0732">Signal</keyword>
<comment type="similarity">
    <text evidence="1">Belongs to the bacterial solute-binding protein 1 family.</text>
</comment>
<feature type="signal peptide" evidence="4">
    <location>
        <begin position="1"/>
        <end position="19"/>
    </location>
</feature>
<protein>
    <submittedName>
        <fullName evidence="5">Carbohydrate ABC transporter substrate-binding protein (CUT1 family)</fullName>
    </submittedName>
</protein>
<keyword evidence="6" id="KW-1185">Reference proteome</keyword>
<dbReference type="RefSeq" id="WP_109685778.1">
    <property type="nucleotide sequence ID" value="NZ_QGGL01000001.1"/>
</dbReference>
<sequence>MKKGLLVFSTALVSLSVLTACNSKETAEPSTASGEVTIQYWHTLTEEDRVKVLKDMLQTFEAENKGIHVEQVPVPEEDFPNKISAALGANKLPALIEGGIDQMLFLGTEGVTDETGHEALIKEVGQDDFYKGALDTLKDPKQAGYYGVPIAGWVQGIWYDQKLFKEKGLEPPATWDNILKAAKAFHDPSNQKYGIVIGTAKEDFTEQTFSQFALSDNALVFGKDGNVKFDTPEMVDSLTYYKNLSQYTPPGAESWREAREMYLSGRAPMVMYSTYLMGDLSQNPELAKNTGFAIPENKGKASFGQITGLTITNTVSDQQRAAAKKLVAFFMKKENNIKYLHMSPGGSNPVRKSVTQDPAYLDNDVLKAFGSTAKDIPAGLENLQRFGFQDGVVYPSMGDISAQNIIAEAVYDMTEHGKDPAEVAKTAQQKMEKSVKK</sequence>
<dbReference type="Gene3D" id="3.40.190.10">
    <property type="entry name" value="Periplasmic binding protein-like II"/>
    <property type="match status" value="1"/>
</dbReference>
<feature type="chain" id="PRO_5038655437" evidence="4">
    <location>
        <begin position="20"/>
        <end position="437"/>
    </location>
</feature>
<name>A0A316DF49_9BACL</name>